<organism evidence="8 9">
    <name type="scientific">Edaphobacter modestus</name>
    <dbReference type="NCBI Taxonomy" id="388466"/>
    <lineage>
        <taxon>Bacteria</taxon>
        <taxon>Pseudomonadati</taxon>
        <taxon>Acidobacteriota</taxon>
        <taxon>Terriglobia</taxon>
        <taxon>Terriglobales</taxon>
        <taxon>Acidobacteriaceae</taxon>
        <taxon>Edaphobacter</taxon>
    </lineage>
</organism>
<feature type="transmembrane region" description="Helical" evidence="6">
    <location>
        <begin position="206"/>
        <end position="227"/>
    </location>
</feature>
<dbReference type="RefSeq" id="WP_207231953.1">
    <property type="nucleotide sequence ID" value="NZ_SHKW01000008.1"/>
</dbReference>
<evidence type="ECO:0000313" key="9">
    <source>
        <dbReference type="Proteomes" id="UP000292958"/>
    </source>
</evidence>
<protein>
    <submittedName>
        <fullName evidence="8">ACS family hexuronate transporter-like MFS transporter</fullName>
    </submittedName>
</protein>
<feature type="transmembrane region" description="Helical" evidence="6">
    <location>
        <begin position="294"/>
        <end position="313"/>
    </location>
</feature>
<feature type="transmembrane region" description="Helical" evidence="6">
    <location>
        <begin position="233"/>
        <end position="253"/>
    </location>
</feature>
<dbReference type="Proteomes" id="UP000292958">
    <property type="component" value="Unassembled WGS sequence"/>
</dbReference>
<reference evidence="8 9" key="1">
    <citation type="submission" date="2019-02" db="EMBL/GenBank/DDBJ databases">
        <title>Genomic Encyclopedia of Archaeal and Bacterial Type Strains, Phase II (KMG-II): from individual species to whole genera.</title>
        <authorList>
            <person name="Goeker M."/>
        </authorList>
    </citation>
    <scope>NUCLEOTIDE SEQUENCE [LARGE SCALE GENOMIC DNA]</scope>
    <source>
        <strain evidence="8 9">DSM 18101</strain>
    </source>
</reference>
<dbReference type="AlphaFoldDB" id="A0A4Q7XXH3"/>
<keyword evidence="2 6" id="KW-0812">Transmembrane</keyword>
<feature type="transmembrane region" description="Helical" evidence="6">
    <location>
        <begin position="370"/>
        <end position="401"/>
    </location>
</feature>
<evidence type="ECO:0000313" key="8">
    <source>
        <dbReference type="EMBL" id="RZU29067.1"/>
    </source>
</evidence>
<dbReference type="EMBL" id="SHKW01000008">
    <property type="protein sequence ID" value="RZU29067.1"/>
    <property type="molecule type" value="Genomic_DNA"/>
</dbReference>
<feature type="transmembrane region" description="Helical" evidence="6">
    <location>
        <begin position="455"/>
        <end position="477"/>
    </location>
</feature>
<dbReference type="InterPro" id="IPR050382">
    <property type="entry name" value="MFS_Na/Anion_cotransporter"/>
</dbReference>
<feature type="transmembrane region" description="Helical" evidence="6">
    <location>
        <begin position="153"/>
        <end position="176"/>
    </location>
</feature>
<sequence>MGDGHRSLEAQERGESTYGLEEEFRPPGRMTQYRWKICALLFFATTLNYMDRQVLALLKPTLQDPVNGIGLTEVQFAAIVSLFSAAYAIGLLLAGRFIDRVGTRIGYACALTLWTVASASHSLLGYTAVTAYLHSAAVFLAEVLRHLPGGTSAGWLTSISQLSGGVIGFALVRFILGLGEAGNFPAAIKAVAEWFPRKERALATGIFNSGTNIGATIAPFAVGFLLYRLGWRYSFLTTSVFAVIWLILWLTVYSSPAQKTGVSPAELAYINQDVGKEIEAKVPWSMLLPHRQTWAFLVGKVFTDPIWWFYLYWLPGFLHARFGLSLTSMGLPLLVIYNFCTVGSIAGGWLPARLIGKGWTVNRARKTSMLLYALLITPITMIGHAHSVASAVALISLATAAHQAWSANLFTLASDMFPRRAVASIVGIGACGGSVSMMFFGLFIGFILTLTRGNYAPVFALAGLAYLVAIAAIHLLVPRLEIVSLDA</sequence>
<keyword evidence="4 6" id="KW-0472">Membrane</keyword>
<feature type="transmembrane region" description="Helical" evidence="6">
    <location>
        <begin position="421"/>
        <end position="448"/>
    </location>
</feature>
<gene>
    <name evidence="8" type="ORF">BDD14_6661</name>
</gene>
<evidence type="ECO:0000256" key="6">
    <source>
        <dbReference type="SAM" id="Phobius"/>
    </source>
</evidence>
<accession>A0A4Q7XXH3</accession>
<dbReference type="InterPro" id="IPR020846">
    <property type="entry name" value="MFS_dom"/>
</dbReference>
<dbReference type="Pfam" id="PF07690">
    <property type="entry name" value="MFS_1"/>
    <property type="match status" value="1"/>
</dbReference>
<dbReference type="InterPro" id="IPR036259">
    <property type="entry name" value="MFS_trans_sf"/>
</dbReference>
<dbReference type="CDD" id="cd17319">
    <property type="entry name" value="MFS_ExuT_GudP_like"/>
    <property type="match status" value="1"/>
</dbReference>
<dbReference type="PROSITE" id="PS50850">
    <property type="entry name" value="MFS"/>
    <property type="match status" value="1"/>
</dbReference>
<feature type="region of interest" description="Disordered" evidence="5">
    <location>
        <begin position="1"/>
        <end position="22"/>
    </location>
</feature>
<feature type="transmembrane region" description="Helical" evidence="6">
    <location>
        <begin position="74"/>
        <end position="93"/>
    </location>
</feature>
<feature type="transmembrane region" description="Helical" evidence="6">
    <location>
        <begin position="333"/>
        <end position="350"/>
    </location>
</feature>
<dbReference type="Gene3D" id="1.20.1250.20">
    <property type="entry name" value="MFS general substrate transporter like domains"/>
    <property type="match status" value="2"/>
</dbReference>
<evidence type="ECO:0000256" key="3">
    <source>
        <dbReference type="ARBA" id="ARBA00022989"/>
    </source>
</evidence>
<feature type="transmembrane region" description="Helical" evidence="6">
    <location>
        <begin position="33"/>
        <end position="50"/>
    </location>
</feature>
<dbReference type="GO" id="GO:0016020">
    <property type="term" value="C:membrane"/>
    <property type="evidence" value="ECO:0007669"/>
    <property type="project" value="UniProtKB-SubCell"/>
</dbReference>
<dbReference type="PANTHER" id="PTHR11662">
    <property type="entry name" value="SOLUTE CARRIER FAMILY 17"/>
    <property type="match status" value="1"/>
</dbReference>
<feature type="transmembrane region" description="Helical" evidence="6">
    <location>
        <begin position="105"/>
        <end position="133"/>
    </location>
</feature>
<evidence type="ECO:0000256" key="4">
    <source>
        <dbReference type="ARBA" id="ARBA00023136"/>
    </source>
</evidence>
<dbReference type="SUPFAM" id="SSF103473">
    <property type="entry name" value="MFS general substrate transporter"/>
    <property type="match status" value="1"/>
</dbReference>
<comment type="subcellular location">
    <subcellularLocation>
        <location evidence="1">Membrane</location>
        <topology evidence="1">Multi-pass membrane protein</topology>
    </subcellularLocation>
</comment>
<dbReference type="GO" id="GO:0015134">
    <property type="term" value="F:hexuronate transmembrane transporter activity"/>
    <property type="evidence" value="ECO:0007669"/>
    <property type="project" value="TreeGrafter"/>
</dbReference>
<feature type="domain" description="Major facilitator superfamily (MFS) profile" evidence="7">
    <location>
        <begin position="37"/>
        <end position="481"/>
    </location>
</feature>
<dbReference type="PANTHER" id="PTHR11662:SF285">
    <property type="entry name" value="HEXURONATE TRANSPORTER"/>
    <property type="match status" value="1"/>
</dbReference>
<keyword evidence="3 6" id="KW-1133">Transmembrane helix</keyword>
<evidence type="ECO:0000256" key="1">
    <source>
        <dbReference type="ARBA" id="ARBA00004141"/>
    </source>
</evidence>
<comment type="caution">
    <text evidence="8">The sequence shown here is derived from an EMBL/GenBank/DDBJ whole genome shotgun (WGS) entry which is preliminary data.</text>
</comment>
<evidence type="ECO:0000259" key="7">
    <source>
        <dbReference type="PROSITE" id="PS50850"/>
    </source>
</evidence>
<evidence type="ECO:0000256" key="2">
    <source>
        <dbReference type="ARBA" id="ARBA00022692"/>
    </source>
</evidence>
<name>A0A4Q7XXH3_9BACT</name>
<feature type="compositionally biased region" description="Basic and acidic residues" evidence="5">
    <location>
        <begin position="1"/>
        <end position="15"/>
    </location>
</feature>
<dbReference type="InterPro" id="IPR011701">
    <property type="entry name" value="MFS"/>
</dbReference>
<proteinExistence type="predicted"/>
<keyword evidence="9" id="KW-1185">Reference proteome</keyword>
<evidence type="ECO:0000256" key="5">
    <source>
        <dbReference type="SAM" id="MobiDB-lite"/>
    </source>
</evidence>